<evidence type="ECO:0000256" key="1">
    <source>
        <dbReference type="SAM" id="MobiDB-lite"/>
    </source>
</evidence>
<dbReference type="OrthoDB" id="2679911at2"/>
<organism evidence="2 3">
    <name type="scientific">Paenibacillus swuensis</name>
    <dbReference type="NCBI Taxonomy" id="1178515"/>
    <lineage>
        <taxon>Bacteria</taxon>
        <taxon>Bacillati</taxon>
        <taxon>Bacillota</taxon>
        <taxon>Bacilli</taxon>
        <taxon>Bacillales</taxon>
        <taxon>Paenibacillaceae</taxon>
        <taxon>Paenibacillus</taxon>
    </lineage>
</organism>
<feature type="region of interest" description="Disordered" evidence="1">
    <location>
        <begin position="1"/>
        <end position="27"/>
    </location>
</feature>
<evidence type="ECO:0000313" key="3">
    <source>
        <dbReference type="Proteomes" id="UP000076927"/>
    </source>
</evidence>
<dbReference type="Pfam" id="PF13025">
    <property type="entry name" value="DUF3886"/>
    <property type="match status" value="1"/>
</dbReference>
<dbReference type="EMBL" id="CP011388">
    <property type="protein sequence ID" value="ANE47754.1"/>
    <property type="molecule type" value="Genomic_DNA"/>
</dbReference>
<dbReference type="InterPro" id="IPR024980">
    <property type="entry name" value="DUF3886"/>
</dbReference>
<protein>
    <recommendedName>
        <fullName evidence="4">DUF3886 domain-containing protein</fullName>
    </recommendedName>
</protein>
<gene>
    <name evidence="2" type="ORF">SY83_17350</name>
</gene>
<dbReference type="RefSeq" id="WP_068608777.1">
    <property type="nucleotide sequence ID" value="NZ_CP011388.1"/>
</dbReference>
<evidence type="ECO:0000313" key="2">
    <source>
        <dbReference type="EMBL" id="ANE47754.1"/>
    </source>
</evidence>
<dbReference type="KEGG" id="pswu:SY83_17350"/>
<keyword evidence="3" id="KW-1185">Reference proteome</keyword>
<sequence>MAGKRNARHAPKPPKSGGDQPATLKDMLSPEILNKLKAQADALKADEAQRIEDQRIRKEEAKKAEQQRLDNDFGYLLNQSTVDVDWRKHK</sequence>
<proteinExistence type="predicted"/>
<evidence type="ECO:0008006" key="4">
    <source>
        <dbReference type="Google" id="ProtNLM"/>
    </source>
</evidence>
<dbReference type="AlphaFoldDB" id="A0A172TLG7"/>
<dbReference type="Proteomes" id="UP000076927">
    <property type="component" value="Chromosome"/>
</dbReference>
<dbReference type="STRING" id="1178515.SY83_17350"/>
<feature type="compositionally biased region" description="Basic residues" evidence="1">
    <location>
        <begin position="1"/>
        <end position="12"/>
    </location>
</feature>
<accession>A0A172TLG7</accession>
<dbReference type="PATRIC" id="fig|1178515.4.peg.3493"/>
<name>A0A172TLG7_9BACL</name>
<reference evidence="2 3" key="1">
    <citation type="submission" date="2015-01" db="EMBL/GenBank/DDBJ databases">
        <title>Paenibacillus swuensis/DY6/whole genome sequencing.</title>
        <authorList>
            <person name="Kim M.K."/>
            <person name="Srinivasan S."/>
            <person name="Lee J.-J."/>
        </authorList>
    </citation>
    <scope>NUCLEOTIDE SEQUENCE [LARGE SCALE GENOMIC DNA]</scope>
    <source>
        <strain evidence="2 3">DY6</strain>
    </source>
</reference>